<dbReference type="OrthoDB" id="4838853at2759"/>
<feature type="transmembrane region" description="Helical" evidence="2">
    <location>
        <begin position="192"/>
        <end position="216"/>
    </location>
</feature>
<accession>A0A0P9EVY2</accession>
<feature type="region of interest" description="Disordered" evidence="1">
    <location>
        <begin position="61"/>
        <end position="80"/>
    </location>
</feature>
<evidence type="ECO:0000256" key="2">
    <source>
        <dbReference type="SAM" id="Phobius"/>
    </source>
</evidence>
<feature type="region of interest" description="Disordered" evidence="1">
    <location>
        <begin position="441"/>
        <end position="465"/>
    </location>
</feature>
<feature type="region of interest" description="Disordered" evidence="1">
    <location>
        <begin position="1"/>
        <end position="48"/>
    </location>
</feature>
<dbReference type="STRING" id="578459.A0A0P9EVY2"/>
<dbReference type="EMBL" id="KQ474083">
    <property type="protein sequence ID" value="KPV73353.1"/>
    <property type="molecule type" value="Genomic_DNA"/>
</dbReference>
<dbReference type="OMA" id="NWPAPFR"/>
<reference evidence="3 4" key="1">
    <citation type="journal article" date="2015" name="Front. Microbiol.">
        <title>Genome sequence of the plant growth promoting endophytic yeast Rhodotorula graminis WP1.</title>
        <authorList>
            <person name="Firrincieli A."/>
            <person name="Otillar R."/>
            <person name="Salamov A."/>
            <person name="Schmutz J."/>
            <person name="Khan Z."/>
            <person name="Redman R.S."/>
            <person name="Fleck N.D."/>
            <person name="Lindquist E."/>
            <person name="Grigoriev I.V."/>
            <person name="Doty S.L."/>
        </authorList>
    </citation>
    <scope>NUCLEOTIDE SEQUENCE [LARGE SCALE GENOMIC DNA]</scope>
    <source>
        <strain evidence="3 4">WP1</strain>
    </source>
</reference>
<name>A0A0P9EVY2_RHOGW</name>
<dbReference type="RefSeq" id="XP_018269402.1">
    <property type="nucleotide sequence ID" value="XM_018417668.1"/>
</dbReference>
<feature type="compositionally biased region" description="Low complexity" evidence="1">
    <location>
        <begin position="456"/>
        <end position="465"/>
    </location>
</feature>
<sequence length="465" mass="51117">MPHITVTAPPPLHDEPPTATSGDENRLSSSASSSTATTTTAGAAADAQSTAQLTVPVEAYVRPGTNRERSPSAVTLPETTILNPDHPPRLDTFHFGVKGPLLYLCFLLVFNVAIPCILFYVLRDNTPISDKELIGIGSAALGASSCFDAPFRMWRLTRHRAKYGPLHYPFAPDPAFERAGKRWLPKDMPRSWWYLDATMWMYQAGLFSMAVPLAIAPAIPLFNFYLFSLAMLVIPVMILFTVSLKVWRVPFWLSSDPPCTPSKPAVYYALEDCGAVDFQHGREWRKRCQARYAASPPFRAMMWNQTLLWAVGMAIFVGVTAAVDWTADLEFAFGFVLGLFFIWALCWGALSYLHVHVSLQRELEWWRAEYATTVVNALVPHDDEDERDAGSVGGAGARARREGAAGVELGGAATGWRKGARTRGYSVHARLEVPPQAEMAQLRRTPSLLGGGGGDRATTADARVV</sequence>
<feature type="transmembrane region" description="Helical" evidence="2">
    <location>
        <begin position="101"/>
        <end position="121"/>
    </location>
</feature>
<dbReference type="Proteomes" id="UP000053890">
    <property type="component" value="Unassembled WGS sequence"/>
</dbReference>
<evidence type="ECO:0000256" key="1">
    <source>
        <dbReference type="SAM" id="MobiDB-lite"/>
    </source>
</evidence>
<keyword evidence="2" id="KW-0812">Transmembrane</keyword>
<dbReference type="GeneID" id="28978116"/>
<dbReference type="PANTHER" id="PTHR42024:SF1">
    <property type="entry name" value="AMINO ACID PERMEASE_ SLC12A DOMAIN-CONTAINING PROTEIN"/>
    <property type="match status" value="1"/>
</dbReference>
<gene>
    <name evidence="3" type="ORF">RHOBADRAFT_55109</name>
</gene>
<proteinExistence type="predicted"/>
<keyword evidence="2" id="KW-0472">Membrane</keyword>
<evidence type="ECO:0000313" key="4">
    <source>
        <dbReference type="Proteomes" id="UP000053890"/>
    </source>
</evidence>
<evidence type="ECO:0000313" key="3">
    <source>
        <dbReference type="EMBL" id="KPV73353.1"/>
    </source>
</evidence>
<dbReference type="AlphaFoldDB" id="A0A0P9EVY2"/>
<dbReference type="PANTHER" id="PTHR42024">
    <property type="entry name" value="AMINO ACID PERMEASE_ SLC12A DOMAIN-CONTAINING PROTEIN"/>
    <property type="match status" value="1"/>
</dbReference>
<keyword evidence="4" id="KW-1185">Reference proteome</keyword>
<feature type="transmembrane region" description="Helical" evidence="2">
    <location>
        <begin position="307"/>
        <end position="325"/>
    </location>
</feature>
<feature type="compositionally biased region" description="Low complexity" evidence="1">
    <location>
        <begin position="28"/>
        <end position="48"/>
    </location>
</feature>
<keyword evidence="2" id="KW-1133">Transmembrane helix</keyword>
<feature type="transmembrane region" description="Helical" evidence="2">
    <location>
        <begin position="331"/>
        <end position="353"/>
    </location>
</feature>
<feature type="transmembrane region" description="Helical" evidence="2">
    <location>
        <begin position="222"/>
        <end position="244"/>
    </location>
</feature>
<organism evidence="3 4">
    <name type="scientific">Rhodotorula graminis (strain WP1)</name>
    <dbReference type="NCBI Taxonomy" id="578459"/>
    <lineage>
        <taxon>Eukaryota</taxon>
        <taxon>Fungi</taxon>
        <taxon>Dikarya</taxon>
        <taxon>Basidiomycota</taxon>
        <taxon>Pucciniomycotina</taxon>
        <taxon>Microbotryomycetes</taxon>
        <taxon>Sporidiobolales</taxon>
        <taxon>Sporidiobolaceae</taxon>
        <taxon>Rhodotorula</taxon>
    </lineage>
</organism>
<protein>
    <submittedName>
        <fullName evidence="3">Uncharacterized protein</fullName>
    </submittedName>
</protein>